<dbReference type="SUPFAM" id="SSF54236">
    <property type="entry name" value="Ubiquitin-like"/>
    <property type="match status" value="2"/>
</dbReference>
<dbReference type="Gene3D" id="3.10.20.90">
    <property type="entry name" value="Phosphatidylinositol 3-kinase Catalytic Subunit, Chain A, domain 1"/>
    <property type="match status" value="1"/>
</dbReference>
<dbReference type="InterPro" id="IPR000626">
    <property type="entry name" value="Ubiquitin-like_dom"/>
</dbReference>
<dbReference type="PROSITE" id="PS50053">
    <property type="entry name" value="UBIQUITIN_2"/>
    <property type="match status" value="1"/>
</dbReference>
<dbReference type="InterPro" id="IPR029071">
    <property type="entry name" value="Ubiquitin-like_domsf"/>
</dbReference>
<comment type="caution">
    <text evidence="2">The sequence shown here is derived from an EMBL/GenBank/DDBJ whole genome shotgun (WGS) entry which is preliminary data.</text>
</comment>
<name>A0A6A6LU47_HEVBR</name>
<protein>
    <recommendedName>
        <fullName evidence="1">Ubiquitin-like domain-containing protein</fullName>
    </recommendedName>
</protein>
<keyword evidence="3" id="KW-1185">Reference proteome</keyword>
<organism evidence="2 3">
    <name type="scientific">Hevea brasiliensis</name>
    <name type="common">Para rubber tree</name>
    <name type="synonym">Siphonia brasiliensis</name>
    <dbReference type="NCBI Taxonomy" id="3981"/>
    <lineage>
        <taxon>Eukaryota</taxon>
        <taxon>Viridiplantae</taxon>
        <taxon>Streptophyta</taxon>
        <taxon>Embryophyta</taxon>
        <taxon>Tracheophyta</taxon>
        <taxon>Spermatophyta</taxon>
        <taxon>Magnoliopsida</taxon>
        <taxon>eudicotyledons</taxon>
        <taxon>Gunneridae</taxon>
        <taxon>Pentapetalae</taxon>
        <taxon>rosids</taxon>
        <taxon>fabids</taxon>
        <taxon>Malpighiales</taxon>
        <taxon>Euphorbiaceae</taxon>
        <taxon>Crotonoideae</taxon>
        <taxon>Micrandreae</taxon>
        <taxon>Hevea</taxon>
    </lineage>
</organism>
<dbReference type="AlphaFoldDB" id="A0A6A6LU47"/>
<dbReference type="SMR" id="A0A6A6LU47"/>
<dbReference type="SMART" id="SM00213">
    <property type="entry name" value="UBQ"/>
    <property type="match status" value="2"/>
</dbReference>
<feature type="domain" description="Ubiquitin-like" evidence="1">
    <location>
        <begin position="1"/>
        <end position="72"/>
    </location>
</feature>
<evidence type="ECO:0000313" key="2">
    <source>
        <dbReference type="EMBL" id="KAF2304941.1"/>
    </source>
</evidence>
<evidence type="ECO:0000313" key="3">
    <source>
        <dbReference type="Proteomes" id="UP000467840"/>
    </source>
</evidence>
<sequence>MEVTVVYPEGNFSLMIPGYDQNPTILHVKQRIQQLIHVEPQWQGLSFNGESLRDSIRVQDYGIEQGSVIFLIRVSLVYEALQFQVLITEQTKGIFLKDQAKNYFGLAIEEQVLFLNGQVLEDLANVGYYPNINIIVHKTYSIWILGGVGEIYECIVHPYMNVLSLKLILHHKYGIELTSIKLKKPGSNWFLTDQTTLWGAGIRANDAIHLFY</sequence>
<gene>
    <name evidence="2" type="ORF">GH714_000633</name>
</gene>
<dbReference type="Pfam" id="PF00240">
    <property type="entry name" value="ubiquitin"/>
    <property type="match status" value="1"/>
</dbReference>
<reference evidence="2 3" key="1">
    <citation type="journal article" date="2020" name="Mol. Plant">
        <title>The Chromosome-Based Rubber Tree Genome Provides New Insights into Spurge Genome Evolution and Rubber Biosynthesis.</title>
        <authorList>
            <person name="Liu J."/>
            <person name="Shi C."/>
            <person name="Shi C.C."/>
            <person name="Li W."/>
            <person name="Zhang Q.J."/>
            <person name="Zhang Y."/>
            <person name="Li K."/>
            <person name="Lu H.F."/>
            <person name="Shi C."/>
            <person name="Zhu S.T."/>
            <person name="Xiao Z.Y."/>
            <person name="Nan H."/>
            <person name="Yue Y."/>
            <person name="Zhu X.G."/>
            <person name="Wu Y."/>
            <person name="Hong X.N."/>
            <person name="Fan G.Y."/>
            <person name="Tong Y."/>
            <person name="Zhang D."/>
            <person name="Mao C.L."/>
            <person name="Liu Y.L."/>
            <person name="Hao S.J."/>
            <person name="Liu W.Q."/>
            <person name="Lv M.Q."/>
            <person name="Zhang H.B."/>
            <person name="Liu Y."/>
            <person name="Hu-Tang G.R."/>
            <person name="Wang J.P."/>
            <person name="Wang J.H."/>
            <person name="Sun Y.H."/>
            <person name="Ni S.B."/>
            <person name="Chen W.B."/>
            <person name="Zhang X.C."/>
            <person name="Jiao Y.N."/>
            <person name="Eichler E.E."/>
            <person name="Li G.H."/>
            <person name="Liu X."/>
            <person name="Gao L.Z."/>
        </authorList>
    </citation>
    <scope>NUCLEOTIDE SEQUENCE [LARGE SCALE GENOMIC DNA]</scope>
    <source>
        <strain evidence="3">cv. GT1</strain>
        <tissue evidence="2">Leaf</tissue>
    </source>
</reference>
<dbReference type="CDD" id="cd17039">
    <property type="entry name" value="Ubl_ubiquitin_like"/>
    <property type="match status" value="1"/>
</dbReference>
<dbReference type="Proteomes" id="UP000467840">
    <property type="component" value="Chromosome 9"/>
</dbReference>
<evidence type="ECO:0000259" key="1">
    <source>
        <dbReference type="PROSITE" id="PS50053"/>
    </source>
</evidence>
<accession>A0A6A6LU47</accession>
<dbReference type="EMBL" id="JAAGAX010000008">
    <property type="protein sequence ID" value="KAF2304941.1"/>
    <property type="molecule type" value="Genomic_DNA"/>
</dbReference>
<proteinExistence type="predicted"/>